<dbReference type="InterPro" id="IPR047122">
    <property type="entry name" value="Trans-enoyl_RdTase-like"/>
</dbReference>
<dbReference type="Proteomes" id="UP000800092">
    <property type="component" value="Unassembled WGS sequence"/>
</dbReference>
<dbReference type="Gene3D" id="3.90.180.10">
    <property type="entry name" value="Medium-chain alcohol dehydrogenases, catalytic domain"/>
    <property type="match status" value="1"/>
</dbReference>
<keyword evidence="3" id="KW-0560">Oxidoreductase</keyword>
<evidence type="ECO:0000256" key="3">
    <source>
        <dbReference type="ARBA" id="ARBA00023002"/>
    </source>
</evidence>
<dbReference type="InterPro" id="IPR036291">
    <property type="entry name" value="NAD(P)-bd_dom_sf"/>
</dbReference>
<dbReference type="PANTHER" id="PTHR45348">
    <property type="entry name" value="HYPOTHETICAL OXIDOREDUCTASE (EUROFUNG)"/>
    <property type="match status" value="1"/>
</dbReference>
<dbReference type="InterPro" id="IPR013149">
    <property type="entry name" value="ADH-like_C"/>
</dbReference>
<dbReference type="InterPro" id="IPR020843">
    <property type="entry name" value="ER"/>
</dbReference>
<dbReference type="GO" id="GO:0016651">
    <property type="term" value="F:oxidoreductase activity, acting on NAD(P)H"/>
    <property type="evidence" value="ECO:0007669"/>
    <property type="project" value="InterPro"/>
</dbReference>
<dbReference type="InterPro" id="IPR011032">
    <property type="entry name" value="GroES-like_sf"/>
</dbReference>
<dbReference type="OrthoDB" id="10257049at2759"/>
<dbReference type="InterPro" id="IPR013154">
    <property type="entry name" value="ADH-like_N"/>
</dbReference>
<dbReference type="CDD" id="cd08249">
    <property type="entry name" value="enoyl_reductase_like"/>
    <property type="match status" value="1"/>
</dbReference>
<reference evidence="5" key="1">
    <citation type="journal article" date="2020" name="Stud. Mycol.">
        <title>101 Dothideomycetes genomes: a test case for predicting lifestyles and emergence of pathogens.</title>
        <authorList>
            <person name="Haridas S."/>
            <person name="Albert R."/>
            <person name="Binder M."/>
            <person name="Bloem J."/>
            <person name="Labutti K."/>
            <person name="Salamov A."/>
            <person name="Andreopoulos B."/>
            <person name="Baker S."/>
            <person name="Barry K."/>
            <person name="Bills G."/>
            <person name="Bluhm B."/>
            <person name="Cannon C."/>
            <person name="Castanera R."/>
            <person name="Culley D."/>
            <person name="Daum C."/>
            <person name="Ezra D."/>
            <person name="Gonzalez J."/>
            <person name="Henrissat B."/>
            <person name="Kuo A."/>
            <person name="Liang C."/>
            <person name="Lipzen A."/>
            <person name="Lutzoni F."/>
            <person name="Magnuson J."/>
            <person name="Mondo S."/>
            <person name="Nolan M."/>
            <person name="Ohm R."/>
            <person name="Pangilinan J."/>
            <person name="Park H.-J."/>
            <person name="Ramirez L."/>
            <person name="Alfaro M."/>
            <person name="Sun H."/>
            <person name="Tritt A."/>
            <person name="Yoshinaga Y."/>
            <person name="Zwiers L.-H."/>
            <person name="Turgeon B."/>
            <person name="Goodwin S."/>
            <person name="Spatafora J."/>
            <person name="Crous P."/>
            <person name="Grigoriev I."/>
        </authorList>
    </citation>
    <scope>NUCLEOTIDE SEQUENCE</scope>
    <source>
        <strain evidence="5">Tuck. ex Michener</strain>
    </source>
</reference>
<comment type="subunit">
    <text evidence="2">Monomer.</text>
</comment>
<accession>A0A6A6GWX4</accession>
<evidence type="ECO:0000256" key="2">
    <source>
        <dbReference type="ARBA" id="ARBA00011245"/>
    </source>
</evidence>
<dbReference type="SMART" id="SM00829">
    <property type="entry name" value="PKS_ER"/>
    <property type="match status" value="1"/>
</dbReference>
<sequence length="340" mass="36216">MASNSAAWLVAEKSHPFEVGSAPLWTPEKNEILVKNHAVAINPIDHDLQTVAWWPLNYPTILGHDVAGEVVTIGTDVTQFREGDRVVGHALGMATKQNQHNGFQVYTVLQTNMTSRIPDEVAFEDACVIPLGCSTAAAGLFQDGYLNLQPPSSPPQQLIGQTLLVWGGSSSVGSNAIQLAVAAGYEVIATASPKNFEYVKQLGAVKVLDYQSSTISDDLRDVFKGKTIAGALDCIGGTGWRICMDAVHQTPGAKCVSTTKRGFSDPPEGVTIKHIFATTIKDNKVGAAIYHDFLPKALKAGTFVPAPQPQIAGKGLQNVQGALDLYRKGGVSARKLVVCL</sequence>
<keyword evidence="6" id="KW-1185">Reference proteome</keyword>
<dbReference type="EMBL" id="ML991848">
    <property type="protein sequence ID" value="KAF2230088.1"/>
    <property type="molecule type" value="Genomic_DNA"/>
</dbReference>
<dbReference type="Pfam" id="PF00107">
    <property type="entry name" value="ADH_zinc_N"/>
    <property type="match status" value="1"/>
</dbReference>
<evidence type="ECO:0000313" key="5">
    <source>
        <dbReference type="EMBL" id="KAF2230088.1"/>
    </source>
</evidence>
<dbReference type="AlphaFoldDB" id="A0A6A6GWX4"/>
<comment type="similarity">
    <text evidence="1">Belongs to the zinc-containing alcohol dehydrogenase family.</text>
</comment>
<evidence type="ECO:0000256" key="1">
    <source>
        <dbReference type="ARBA" id="ARBA00008072"/>
    </source>
</evidence>
<proteinExistence type="inferred from homology"/>
<dbReference type="SUPFAM" id="SSF50129">
    <property type="entry name" value="GroES-like"/>
    <property type="match status" value="1"/>
</dbReference>
<feature type="domain" description="Enoyl reductase (ER)" evidence="4">
    <location>
        <begin position="20"/>
        <end position="305"/>
    </location>
</feature>
<dbReference type="PANTHER" id="PTHR45348:SF2">
    <property type="entry name" value="ZINC-TYPE ALCOHOL DEHYDROGENASE-LIKE PROTEIN C2E1P3.01"/>
    <property type="match status" value="1"/>
</dbReference>
<dbReference type="SUPFAM" id="SSF51735">
    <property type="entry name" value="NAD(P)-binding Rossmann-fold domains"/>
    <property type="match status" value="1"/>
</dbReference>
<name>A0A6A6GWX4_VIRVR</name>
<evidence type="ECO:0000313" key="6">
    <source>
        <dbReference type="Proteomes" id="UP000800092"/>
    </source>
</evidence>
<protein>
    <submittedName>
        <fullName evidence="5">GroES-like protein</fullName>
    </submittedName>
</protein>
<evidence type="ECO:0000259" key="4">
    <source>
        <dbReference type="SMART" id="SM00829"/>
    </source>
</evidence>
<organism evidence="5 6">
    <name type="scientific">Viridothelium virens</name>
    <name type="common">Speckled blister lichen</name>
    <name type="synonym">Trypethelium virens</name>
    <dbReference type="NCBI Taxonomy" id="1048519"/>
    <lineage>
        <taxon>Eukaryota</taxon>
        <taxon>Fungi</taxon>
        <taxon>Dikarya</taxon>
        <taxon>Ascomycota</taxon>
        <taxon>Pezizomycotina</taxon>
        <taxon>Dothideomycetes</taxon>
        <taxon>Dothideomycetes incertae sedis</taxon>
        <taxon>Trypetheliales</taxon>
        <taxon>Trypetheliaceae</taxon>
        <taxon>Viridothelium</taxon>
    </lineage>
</organism>
<dbReference type="Pfam" id="PF08240">
    <property type="entry name" value="ADH_N"/>
    <property type="match status" value="1"/>
</dbReference>
<dbReference type="Gene3D" id="3.40.50.720">
    <property type="entry name" value="NAD(P)-binding Rossmann-like Domain"/>
    <property type="match status" value="1"/>
</dbReference>
<gene>
    <name evidence="5" type="ORF">EV356DRAFT_509506</name>
</gene>